<dbReference type="SUPFAM" id="SSF102405">
    <property type="entry name" value="MCP/YpsA-like"/>
    <property type="match status" value="1"/>
</dbReference>
<sequence>MVFLYGRSERPNLDPDIMSCRDSKEYLILRVSSKTPSLVLDKCSKQGLHNLPWNFDSHRQRVFKIACSSAKDTHQSPITLEFSNPNKALRASSSKMEAIQFDERSSPFEVKNEIEMCYELIRRLGRGVVYLGSARMGPGHEHYIQTQELAREVAKLLGCTSWSGAGPGLMDAATRGALEAGKPVGGFKIAKEAGEWTATNFHPYLPSHAYLTCRFFSARKHGLVDAAVRSSKGEKTGVIVLPGGIGTLDEAFEILALIQLERIGSALPVPFVLMNYDSFYSKLLQFLDVCQDWGTVSKGEVSSLWKVCNNNSEALAYLAQFYNQC</sequence>
<gene>
    <name evidence="1" type="ORF">LSALG_LOCUS34369</name>
</gene>
<name>A0AA35ZNG8_LACSI</name>
<organism evidence="1 2">
    <name type="scientific">Lactuca saligna</name>
    <name type="common">Willowleaf lettuce</name>
    <dbReference type="NCBI Taxonomy" id="75948"/>
    <lineage>
        <taxon>Eukaryota</taxon>
        <taxon>Viridiplantae</taxon>
        <taxon>Streptophyta</taxon>
        <taxon>Embryophyta</taxon>
        <taxon>Tracheophyta</taxon>
        <taxon>Spermatophyta</taxon>
        <taxon>Magnoliopsida</taxon>
        <taxon>eudicotyledons</taxon>
        <taxon>Gunneridae</taxon>
        <taxon>Pentapetalae</taxon>
        <taxon>asterids</taxon>
        <taxon>campanulids</taxon>
        <taxon>Asterales</taxon>
        <taxon>Asteraceae</taxon>
        <taxon>Cichorioideae</taxon>
        <taxon>Cichorieae</taxon>
        <taxon>Lactucinae</taxon>
        <taxon>Lactuca</taxon>
    </lineage>
</organism>
<dbReference type="InterPro" id="IPR031100">
    <property type="entry name" value="LOG_fam"/>
</dbReference>
<accession>A0AA35ZNG8</accession>
<evidence type="ECO:0000313" key="1">
    <source>
        <dbReference type="EMBL" id="CAI9295428.1"/>
    </source>
</evidence>
<dbReference type="Gene3D" id="3.40.50.450">
    <property type="match status" value="1"/>
</dbReference>
<dbReference type="Pfam" id="PF03641">
    <property type="entry name" value="Lysine_decarbox"/>
    <property type="match status" value="1"/>
</dbReference>
<protein>
    <recommendedName>
        <fullName evidence="3">Cytokinin riboside 5'-monophosphate phosphoribohydrolase</fullName>
    </recommendedName>
</protein>
<evidence type="ECO:0000313" key="2">
    <source>
        <dbReference type="Proteomes" id="UP001177003"/>
    </source>
</evidence>
<reference evidence="1" key="1">
    <citation type="submission" date="2023-04" db="EMBL/GenBank/DDBJ databases">
        <authorList>
            <person name="Vijverberg K."/>
            <person name="Xiong W."/>
            <person name="Schranz E."/>
        </authorList>
    </citation>
    <scope>NUCLEOTIDE SEQUENCE</scope>
</reference>
<dbReference type="AlphaFoldDB" id="A0AA35ZNG8"/>
<dbReference type="EMBL" id="OX465083">
    <property type="protein sequence ID" value="CAI9295428.1"/>
    <property type="molecule type" value="Genomic_DNA"/>
</dbReference>
<dbReference type="PANTHER" id="PTHR31208:SF11">
    <property type="entry name" value="CYTOKININ RIBOSIDE 5'-MONOPHOSPHATE PHOSPHORIBOHYDROLASE"/>
    <property type="match status" value="1"/>
</dbReference>
<dbReference type="Proteomes" id="UP001177003">
    <property type="component" value="Chromosome 7"/>
</dbReference>
<evidence type="ECO:0008006" key="3">
    <source>
        <dbReference type="Google" id="ProtNLM"/>
    </source>
</evidence>
<proteinExistence type="predicted"/>
<keyword evidence="2" id="KW-1185">Reference proteome</keyword>
<dbReference type="PANTHER" id="PTHR31208">
    <property type="entry name" value="EXPRESSED PROTEIN"/>
    <property type="match status" value="1"/>
</dbReference>